<protein>
    <submittedName>
        <fullName evidence="2">Conidiation-specific protein 6</fullName>
    </submittedName>
</protein>
<dbReference type="EMBL" id="LKMD01000104">
    <property type="protein sequence ID" value="PIA95132.1"/>
    <property type="molecule type" value="Genomic_DNA"/>
</dbReference>
<feature type="region of interest" description="Disordered" evidence="1">
    <location>
        <begin position="1"/>
        <end position="99"/>
    </location>
</feature>
<evidence type="ECO:0000256" key="1">
    <source>
        <dbReference type="SAM" id="MobiDB-lite"/>
    </source>
</evidence>
<dbReference type="AlphaFoldDB" id="A0A2G5HSC4"/>
<proteinExistence type="predicted"/>
<dbReference type="InterPro" id="IPR018824">
    <property type="entry name" value="Conidiation-specific_6"/>
</dbReference>
<reference evidence="3 5" key="2">
    <citation type="submission" date="2023-09" db="EMBL/GenBank/DDBJ databases">
        <title>Complete-Gapless Cercospora beticola genome.</title>
        <authorList>
            <person name="Wyatt N.A."/>
            <person name="Spanner R.E."/>
            <person name="Bolton M.D."/>
        </authorList>
    </citation>
    <scope>NUCLEOTIDE SEQUENCE [LARGE SCALE GENOMIC DNA]</scope>
    <source>
        <strain evidence="3">Cb09-40</strain>
    </source>
</reference>
<dbReference type="Proteomes" id="UP000230605">
    <property type="component" value="Chromosome 6"/>
</dbReference>
<evidence type="ECO:0000313" key="5">
    <source>
        <dbReference type="Proteomes" id="UP001302367"/>
    </source>
</evidence>
<evidence type="ECO:0000313" key="3">
    <source>
        <dbReference type="EMBL" id="WPB04917.1"/>
    </source>
</evidence>
<dbReference type="OrthoDB" id="5419162at2759"/>
<keyword evidence="5" id="KW-1185">Reference proteome</keyword>
<reference evidence="2 4" key="1">
    <citation type="submission" date="2015-10" db="EMBL/GenBank/DDBJ databases">
        <title>The cercosporin biosynthetic gene cluster was horizontally transferred to several fungal lineages and shown to be expanded in Cercospora beticola based on microsynteny with recipient genomes.</title>
        <authorList>
            <person name="De Jonge R."/>
            <person name="Ebert M.K."/>
            <person name="Suttle J.C."/>
            <person name="Jurick Ii W.M."/>
            <person name="Secor G.A."/>
            <person name="Thomma B.P."/>
            <person name="Van De Peer Y."/>
            <person name="Bolton M.D."/>
        </authorList>
    </citation>
    <scope>NUCLEOTIDE SEQUENCE [LARGE SCALE GENOMIC DNA]</scope>
    <source>
        <strain evidence="2 4">09-40</strain>
    </source>
</reference>
<organism evidence="2 4">
    <name type="scientific">Cercospora beticola</name>
    <name type="common">Sugarbeet leaf spot fungus</name>
    <dbReference type="NCBI Taxonomy" id="122368"/>
    <lineage>
        <taxon>Eukaryota</taxon>
        <taxon>Fungi</taxon>
        <taxon>Dikarya</taxon>
        <taxon>Ascomycota</taxon>
        <taxon>Pezizomycotina</taxon>
        <taxon>Dothideomycetes</taxon>
        <taxon>Dothideomycetidae</taxon>
        <taxon>Mycosphaerellales</taxon>
        <taxon>Mycosphaerellaceae</taxon>
        <taxon>Cercospora</taxon>
    </lineage>
</organism>
<feature type="compositionally biased region" description="Basic and acidic residues" evidence="1">
    <location>
        <begin position="25"/>
        <end position="40"/>
    </location>
</feature>
<dbReference type="EMBL" id="CP134189">
    <property type="protein sequence ID" value="WPB04917.1"/>
    <property type="molecule type" value="Genomic_DNA"/>
</dbReference>
<dbReference type="PANTHER" id="PTHR36576:SF1">
    <property type="entry name" value="UPF0654 PROTEIN C11D3.01C-RELATED"/>
    <property type="match status" value="1"/>
</dbReference>
<dbReference type="Proteomes" id="UP001302367">
    <property type="component" value="Chromosome 6"/>
</dbReference>
<accession>A0A2G5HSC4</accession>
<sequence length="99" mass="10585">MSTVEDKSNIASGHKANLSNPNTSEESKENSRKELERLGGEDAFYGKQGDDAPGAGLGGDQQILGGHKATLSNPNTSEEAKEHSRKILDDAGEQYEPRS</sequence>
<dbReference type="InterPro" id="IPR052670">
    <property type="entry name" value="UPF0654_domain"/>
</dbReference>
<dbReference type="GO" id="GO:0005737">
    <property type="term" value="C:cytoplasm"/>
    <property type="evidence" value="ECO:0007669"/>
    <property type="project" value="TreeGrafter"/>
</dbReference>
<evidence type="ECO:0000313" key="4">
    <source>
        <dbReference type="Proteomes" id="UP000230605"/>
    </source>
</evidence>
<dbReference type="PANTHER" id="PTHR36576">
    <property type="entry name" value="UPF0654 PROTEIN C11D3.01C-RELATED"/>
    <property type="match status" value="1"/>
</dbReference>
<evidence type="ECO:0000313" key="2">
    <source>
        <dbReference type="EMBL" id="PIA95132.1"/>
    </source>
</evidence>
<gene>
    <name evidence="2" type="ORF">CB0940_08345</name>
    <name evidence="3" type="ORF">RHO25_009565</name>
</gene>
<dbReference type="Pfam" id="PF10346">
    <property type="entry name" value="Con-6"/>
    <property type="match status" value="2"/>
</dbReference>
<feature type="compositionally biased region" description="Basic and acidic residues" evidence="1">
    <location>
        <begin position="78"/>
        <end position="99"/>
    </location>
</feature>
<name>A0A2G5HSC4_CERBT</name>